<keyword evidence="2" id="KW-1185">Reference proteome</keyword>
<comment type="caution">
    <text evidence="1">The sequence shown here is derived from an EMBL/GenBank/DDBJ whole genome shotgun (WGS) entry which is preliminary data.</text>
</comment>
<sequence>MTAPSILYIGLPPNSTLIPKSANIDRDALDRSLQQTVRDCISAGFDTVLCVFDPQELELFENKLKERKWDAVITGFGVRGQPGLTAHFEKVVNLVREHDASIKLGFNSYPSDTVDAARRLFPDVKPVAA</sequence>
<gene>
    <name evidence="1" type="ORF">TWF696_000671</name>
</gene>
<dbReference type="Proteomes" id="UP001375240">
    <property type="component" value="Unassembled WGS sequence"/>
</dbReference>
<proteinExistence type="predicted"/>
<reference evidence="1 2" key="1">
    <citation type="submission" date="2019-10" db="EMBL/GenBank/DDBJ databases">
        <authorList>
            <person name="Palmer J.M."/>
        </authorList>
    </citation>
    <scope>NUCLEOTIDE SEQUENCE [LARGE SCALE GENOMIC DNA]</scope>
    <source>
        <strain evidence="1 2">TWF696</strain>
    </source>
</reference>
<protein>
    <submittedName>
        <fullName evidence="1">Uncharacterized protein</fullName>
    </submittedName>
</protein>
<dbReference type="AlphaFoldDB" id="A0AAV9VIB9"/>
<dbReference type="EMBL" id="JAVHNQ010000001">
    <property type="protein sequence ID" value="KAK6359515.1"/>
    <property type="molecule type" value="Genomic_DNA"/>
</dbReference>
<accession>A0AAV9VIB9</accession>
<evidence type="ECO:0000313" key="1">
    <source>
        <dbReference type="EMBL" id="KAK6359515.1"/>
    </source>
</evidence>
<organism evidence="1 2">
    <name type="scientific">Orbilia brochopaga</name>
    <dbReference type="NCBI Taxonomy" id="3140254"/>
    <lineage>
        <taxon>Eukaryota</taxon>
        <taxon>Fungi</taxon>
        <taxon>Dikarya</taxon>
        <taxon>Ascomycota</taxon>
        <taxon>Pezizomycotina</taxon>
        <taxon>Orbiliomycetes</taxon>
        <taxon>Orbiliales</taxon>
        <taxon>Orbiliaceae</taxon>
        <taxon>Orbilia</taxon>
    </lineage>
</organism>
<evidence type="ECO:0000313" key="2">
    <source>
        <dbReference type="Proteomes" id="UP001375240"/>
    </source>
</evidence>
<name>A0AAV9VIB9_9PEZI</name>